<feature type="compositionally biased region" description="Polar residues" evidence="1">
    <location>
        <begin position="319"/>
        <end position="333"/>
    </location>
</feature>
<feature type="compositionally biased region" description="Low complexity" evidence="1">
    <location>
        <begin position="55"/>
        <end position="64"/>
    </location>
</feature>
<dbReference type="Proteomes" id="UP000799438">
    <property type="component" value="Unassembled WGS sequence"/>
</dbReference>
<accession>A0A6A6BEU9</accession>
<keyword evidence="3" id="KW-1185">Reference proteome</keyword>
<feature type="region of interest" description="Disordered" evidence="1">
    <location>
        <begin position="1"/>
        <end position="122"/>
    </location>
</feature>
<sequence>MKQTLRSTSSTNSSSKNIVATSKSSKPDTTSKGSSSSRTRSPTRARRLEDQSSHAAATHAARNAYTSTAVEVKEREHRVREKGRSKEGESLGKGTMRKEAHRAGESLYGEEARKRYAQREKSSDVFKGEFREAKGDVEVLVNAAKNWAAKKQGHEESKKKEELKSTISRPTVEVPQKKKTSFDVPRTGGILGRSLSRKDKDGKTPTTAKSAIDNFMRRLQPDPRRDSDASFGCVGITDSQVELAQPLLQAAAVERTLASQDFRRPITPPELKRELFGRKKKHETVEMAKPLNVRKVTPVADEQIAARAVSRGGKKYDSVLSNMTGQTDVSSLRASYEAPPPPPPKDSRSVDKHRKNLRTSDWI</sequence>
<name>A0A6A6BEU9_9PEZI</name>
<dbReference type="EMBL" id="ML995485">
    <property type="protein sequence ID" value="KAF2142088.1"/>
    <property type="molecule type" value="Genomic_DNA"/>
</dbReference>
<feature type="compositionally biased region" description="Basic and acidic residues" evidence="1">
    <location>
        <begin position="215"/>
        <end position="228"/>
    </location>
</feature>
<feature type="region of interest" description="Disordered" evidence="1">
    <location>
        <begin position="148"/>
        <end position="231"/>
    </location>
</feature>
<feature type="compositionally biased region" description="Basic and acidic residues" evidence="1">
    <location>
        <begin position="152"/>
        <end position="164"/>
    </location>
</feature>
<dbReference type="RefSeq" id="XP_033397800.1">
    <property type="nucleotide sequence ID" value="XM_033540446.1"/>
</dbReference>
<evidence type="ECO:0000256" key="1">
    <source>
        <dbReference type="SAM" id="MobiDB-lite"/>
    </source>
</evidence>
<proteinExistence type="predicted"/>
<evidence type="ECO:0000313" key="2">
    <source>
        <dbReference type="EMBL" id="KAF2142088.1"/>
    </source>
</evidence>
<dbReference type="GeneID" id="54297942"/>
<dbReference type="AlphaFoldDB" id="A0A6A6BEU9"/>
<feature type="compositionally biased region" description="Basic and acidic residues" evidence="1">
    <location>
        <begin position="71"/>
        <end position="122"/>
    </location>
</feature>
<gene>
    <name evidence="2" type="ORF">K452DRAFT_287291</name>
</gene>
<feature type="compositionally biased region" description="Low complexity" evidence="1">
    <location>
        <begin position="7"/>
        <end position="42"/>
    </location>
</feature>
<feature type="region of interest" description="Disordered" evidence="1">
    <location>
        <begin position="308"/>
        <end position="363"/>
    </location>
</feature>
<protein>
    <submittedName>
        <fullName evidence="2">Uncharacterized protein</fullName>
    </submittedName>
</protein>
<evidence type="ECO:0000313" key="3">
    <source>
        <dbReference type="Proteomes" id="UP000799438"/>
    </source>
</evidence>
<reference evidence="2" key="1">
    <citation type="journal article" date="2020" name="Stud. Mycol.">
        <title>101 Dothideomycetes genomes: a test case for predicting lifestyles and emergence of pathogens.</title>
        <authorList>
            <person name="Haridas S."/>
            <person name="Albert R."/>
            <person name="Binder M."/>
            <person name="Bloem J."/>
            <person name="Labutti K."/>
            <person name="Salamov A."/>
            <person name="Andreopoulos B."/>
            <person name="Baker S."/>
            <person name="Barry K."/>
            <person name="Bills G."/>
            <person name="Bluhm B."/>
            <person name="Cannon C."/>
            <person name="Castanera R."/>
            <person name="Culley D."/>
            <person name="Daum C."/>
            <person name="Ezra D."/>
            <person name="Gonzalez J."/>
            <person name="Henrissat B."/>
            <person name="Kuo A."/>
            <person name="Liang C."/>
            <person name="Lipzen A."/>
            <person name="Lutzoni F."/>
            <person name="Magnuson J."/>
            <person name="Mondo S."/>
            <person name="Nolan M."/>
            <person name="Ohm R."/>
            <person name="Pangilinan J."/>
            <person name="Park H.-J."/>
            <person name="Ramirez L."/>
            <person name="Alfaro M."/>
            <person name="Sun H."/>
            <person name="Tritt A."/>
            <person name="Yoshinaga Y."/>
            <person name="Zwiers L.-H."/>
            <person name="Turgeon B."/>
            <person name="Goodwin S."/>
            <person name="Spatafora J."/>
            <person name="Crous P."/>
            <person name="Grigoriev I."/>
        </authorList>
    </citation>
    <scope>NUCLEOTIDE SEQUENCE</scope>
    <source>
        <strain evidence="2">CBS 121167</strain>
    </source>
</reference>
<organism evidence="2 3">
    <name type="scientific">Aplosporella prunicola CBS 121167</name>
    <dbReference type="NCBI Taxonomy" id="1176127"/>
    <lineage>
        <taxon>Eukaryota</taxon>
        <taxon>Fungi</taxon>
        <taxon>Dikarya</taxon>
        <taxon>Ascomycota</taxon>
        <taxon>Pezizomycotina</taxon>
        <taxon>Dothideomycetes</taxon>
        <taxon>Dothideomycetes incertae sedis</taxon>
        <taxon>Botryosphaeriales</taxon>
        <taxon>Aplosporellaceae</taxon>
        <taxon>Aplosporella</taxon>
    </lineage>
</organism>